<dbReference type="InterPro" id="IPR004846">
    <property type="entry name" value="T2SS/T3SS_dom"/>
</dbReference>
<dbReference type="PATRIC" id="fig|889378.3.peg.1820"/>
<evidence type="ECO:0000256" key="1">
    <source>
        <dbReference type="RuleBase" id="RU004003"/>
    </source>
</evidence>
<evidence type="ECO:0000313" key="3">
    <source>
        <dbReference type="EMBL" id="AFG37888.1"/>
    </source>
</evidence>
<dbReference type="GO" id="GO:0015627">
    <property type="term" value="C:type II protein secretion system complex"/>
    <property type="evidence" value="ECO:0007669"/>
    <property type="project" value="TreeGrafter"/>
</dbReference>
<evidence type="ECO:0000259" key="2">
    <source>
        <dbReference type="Pfam" id="PF00263"/>
    </source>
</evidence>
<dbReference type="HOGENOM" id="CLU_411562_0_0_12"/>
<name>H9UK45_SPIAZ</name>
<feature type="domain" description="Type II/III secretion system secretin-like" evidence="2">
    <location>
        <begin position="540"/>
        <end position="700"/>
    </location>
</feature>
<comment type="similarity">
    <text evidence="1">Belongs to the bacterial secretin family.</text>
</comment>
<dbReference type="KEGG" id="sfc:Spiaf_1831"/>
<organism evidence="3 4">
    <name type="scientific">Spirochaeta africana (strain ATCC 700263 / DSM 8902 / Z-7692)</name>
    <dbReference type="NCBI Taxonomy" id="889378"/>
    <lineage>
        <taxon>Bacteria</taxon>
        <taxon>Pseudomonadati</taxon>
        <taxon>Spirochaetota</taxon>
        <taxon>Spirochaetia</taxon>
        <taxon>Spirochaetales</taxon>
        <taxon>Spirochaetaceae</taxon>
        <taxon>Spirochaeta</taxon>
    </lineage>
</organism>
<dbReference type="EMBL" id="CP003282">
    <property type="protein sequence ID" value="AFG37888.1"/>
    <property type="molecule type" value="Genomic_DNA"/>
</dbReference>
<dbReference type="Proteomes" id="UP000007383">
    <property type="component" value="Chromosome"/>
</dbReference>
<dbReference type="eggNOG" id="COG4796">
    <property type="taxonomic scope" value="Bacteria"/>
</dbReference>
<reference evidence="4" key="1">
    <citation type="journal article" date="2013" name="Stand. Genomic Sci.">
        <title>Complete genome sequence of the halophilic bacterium Spirochaeta africana type strain (Z-7692(T)) from the alkaline Lake Magadi in the East African Rift.</title>
        <authorList>
            <person name="Liolos K."/>
            <person name="Abt B."/>
            <person name="Scheuner C."/>
            <person name="Teshima H."/>
            <person name="Held B."/>
            <person name="Lapidus A."/>
            <person name="Nolan M."/>
            <person name="Lucas S."/>
            <person name="Deshpande S."/>
            <person name="Cheng J.F."/>
            <person name="Tapia R."/>
            <person name="Goodwin L.A."/>
            <person name="Pitluck S."/>
            <person name="Pagani I."/>
            <person name="Ivanova N."/>
            <person name="Mavromatis K."/>
            <person name="Mikhailova N."/>
            <person name="Huntemann M."/>
            <person name="Pati A."/>
            <person name="Chen A."/>
            <person name="Palaniappan K."/>
            <person name="Land M."/>
            <person name="Rohde M."/>
            <person name="Tindall B.J."/>
            <person name="Detter J.C."/>
            <person name="Goker M."/>
            <person name="Bristow J."/>
            <person name="Eisen J.A."/>
            <person name="Markowitz V."/>
            <person name="Hugenholtz P."/>
            <person name="Woyke T."/>
            <person name="Klenk H.P."/>
            <person name="Kyrpides N.C."/>
        </authorList>
    </citation>
    <scope>NUCLEOTIDE SEQUENCE</scope>
    <source>
        <strain evidence="4">ATCC 700263 / DSM 8902 / Z-7692</strain>
    </source>
</reference>
<dbReference type="PANTHER" id="PTHR30332">
    <property type="entry name" value="PROBABLE GENERAL SECRETION PATHWAY PROTEIN D"/>
    <property type="match status" value="1"/>
</dbReference>
<dbReference type="AlphaFoldDB" id="H9UK45"/>
<evidence type="ECO:0000313" key="4">
    <source>
        <dbReference type="Proteomes" id="UP000007383"/>
    </source>
</evidence>
<accession>H9UK45</accession>
<dbReference type="GO" id="GO:0009306">
    <property type="term" value="P:protein secretion"/>
    <property type="evidence" value="ECO:0007669"/>
    <property type="project" value="InterPro"/>
</dbReference>
<keyword evidence="4" id="KW-1185">Reference proteome</keyword>
<gene>
    <name evidence="3" type="ordered locus">Spiaf_1831</name>
</gene>
<dbReference type="STRING" id="889378.Spiaf_1831"/>
<dbReference type="OrthoDB" id="9779724at2"/>
<protein>
    <submittedName>
        <fullName evidence="3">Type II secretory pathway, component PulD</fullName>
    </submittedName>
</protein>
<dbReference type="InterPro" id="IPR050810">
    <property type="entry name" value="Bact_Secretion_Sys_Channel"/>
</dbReference>
<dbReference type="Pfam" id="PF00263">
    <property type="entry name" value="Secretin"/>
    <property type="match status" value="1"/>
</dbReference>
<proteinExistence type="inferred from homology"/>
<dbReference type="PANTHER" id="PTHR30332:SF17">
    <property type="entry name" value="TYPE IV PILIATION SYSTEM PROTEIN DR_0774-RELATED"/>
    <property type="match status" value="1"/>
</dbReference>
<sequence length="735" mass="82355">MQRTPHRHQVWITALLLSAIPPCLSLSGQQIAYMEFVDQPVTDILLAAAITAGISIIPDGTVSGRATHYFTGTDIRQALEGFLRSNHLYMQQIDGIYHVSRIYCSYDPLRQLISIKAYQSPAGYVLQRISTEIGITIIHDLDTEKLLSIQAENITPQRGIALLERLLPHHRVTLQPDCLVIAAHDTPESIGASPTVPMVEFDPETGYHLRAERTDSRSLLTEILQQQGLQPVFMNQRDVPLQDLLLFGQDLDTLLDLVLYQAGLDVFRRDLIAYVVDIPQREIRKQLREHRVLTLQHLQVQDLPSLFPQDLAATTQYRLDRQRNSIILSGTPLEIDPVEGFIRRIDIPPSSFPPVRIELQHIEAPTVKEFLSRQLPGLQYTVLPDRTALLLHGCPDMIADAHALISMTDQPRTATAVELQYIHLGNLLDQLPDGFQATEFSGHRESSTLVFHGSKGRLARLQEYLALIDTPAPQIRYQLLVIQYQHGESLQLDLEHDLLTDPGDTSKPMLSSLFGSLLSLNFDIVTHLGLQFATRLSAAIKDNTARIFVDTTLNGLSGEQIRFQNTDTYRYRDSEIDPDTGQPRVAGVTREITAGLILQIRGRVSGSDMVTMEVDATISKRGLDTRQGDPPPTSERIVQTQVRTPSGTPVIISGLVQQDTSRQSGGIPYLRRIPLLGRLFGSLRAASEDSELIIYLIPFIQTESDSDYPRLIQQMSDRLLADHLQRTEFPQEAVP</sequence>